<organism evidence="7 8">
    <name type="scientific">Triplophysa tibetana</name>
    <dbReference type="NCBI Taxonomy" id="1572043"/>
    <lineage>
        <taxon>Eukaryota</taxon>
        <taxon>Metazoa</taxon>
        <taxon>Chordata</taxon>
        <taxon>Craniata</taxon>
        <taxon>Vertebrata</taxon>
        <taxon>Euteleostomi</taxon>
        <taxon>Actinopterygii</taxon>
        <taxon>Neopterygii</taxon>
        <taxon>Teleostei</taxon>
        <taxon>Ostariophysi</taxon>
        <taxon>Cypriniformes</taxon>
        <taxon>Nemacheilidae</taxon>
        <taxon>Triplophysa</taxon>
    </lineage>
</organism>
<name>A0A5A9PRL7_9TELE</name>
<protein>
    <submittedName>
        <fullName evidence="7">Clarin-3 Transmembrane protein 12</fullName>
    </submittedName>
</protein>
<keyword evidence="5 6" id="KW-0472">Membrane</keyword>
<evidence type="ECO:0000256" key="2">
    <source>
        <dbReference type="ARBA" id="ARBA00005787"/>
    </source>
</evidence>
<reference evidence="7 8" key="1">
    <citation type="journal article" date="2019" name="Mol. Ecol. Resour.">
        <title>Chromosome-level genome assembly of Triplophysa tibetana, a fish adapted to the harsh high-altitude environment of the Tibetan Plateau.</title>
        <authorList>
            <person name="Yang X."/>
            <person name="Liu H."/>
            <person name="Ma Z."/>
            <person name="Zou Y."/>
            <person name="Zou M."/>
            <person name="Mao Y."/>
            <person name="Li X."/>
            <person name="Wang H."/>
            <person name="Chen T."/>
            <person name="Wang W."/>
            <person name="Yang R."/>
        </authorList>
    </citation>
    <scope>NUCLEOTIDE SEQUENCE [LARGE SCALE GENOMIC DNA]</scope>
    <source>
        <strain evidence="7">TTIB1903HZAU</strain>
        <tissue evidence="7">Muscle</tissue>
    </source>
</reference>
<dbReference type="PANTHER" id="PTHR31548:SF3">
    <property type="entry name" value="CLARIN-3"/>
    <property type="match status" value="1"/>
</dbReference>
<dbReference type="InterPro" id="IPR026748">
    <property type="entry name" value="Clarin"/>
</dbReference>
<dbReference type="GO" id="GO:0007605">
    <property type="term" value="P:sensory perception of sound"/>
    <property type="evidence" value="ECO:0007669"/>
    <property type="project" value="UniProtKB-ARBA"/>
</dbReference>
<comment type="similarity">
    <text evidence="2">Belongs to the clarin family.</text>
</comment>
<gene>
    <name evidence="7" type="ORF">E1301_Tti014804</name>
</gene>
<feature type="transmembrane region" description="Helical" evidence="6">
    <location>
        <begin position="91"/>
        <end position="117"/>
    </location>
</feature>
<evidence type="ECO:0000313" key="8">
    <source>
        <dbReference type="Proteomes" id="UP000324632"/>
    </source>
</evidence>
<keyword evidence="3 6" id="KW-0812">Transmembrane</keyword>
<dbReference type="GO" id="GO:0016020">
    <property type="term" value="C:membrane"/>
    <property type="evidence" value="ECO:0007669"/>
    <property type="project" value="UniProtKB-SubCell"/>
</dbReference>
<comment type="subcellular location">
    <subcellularLocation>
        <location evidence="1">Membrane</location>
        <topology evidence="1">Multi-pass membrane protein</topology>
    </subcellularLocation>
</comment>
<proteinExistence type="inferred from homology"/>
<sequence>MPAIQKLVHFLSSASFSAAGVAILGYGMSTDWAKSTMACSPSTSDNFNGSSALEIGLFNGTEVKISCPRFDTLGIPVEVFKRLAKMGGAPIALHGLVVGLLALALLGSAVSILVALYNSFSNPYETYMGPIGLYTCSGFSACAASLALILYVLNVFAVQMFQQLVLADNDQVKLKHEKPELQVGFFLLIPYIATKLLSILIVYLYAHAAFTRRQQQEKPTEDAPRDIMLF</sequence>
<dbReference type="PANTHER" id="PTHR31548">
    <property type="entry name" value="CLARIN"/>
    <property type="match status" value="1"/>
</dbReference>
<evidence type="ECO:0000256" key="5">
    <source>
        <dbReference type="ARBA" id="ARBA00023136"/>
    </source>
</evidence>
<evidence type="ECO:0000256" key="1">
    <source>
        <dbReference type="ARBA" id="ARBA00004141"/>
    </source>
</evidence>
<feature type="transmembrane region" description="Helical" evidence="6">
    <location>
        <begin position="138"/>
        <end position="161"/>
    </location>
</feature>
<evidence type="ECO:0000256" key="4">
    <source>
        <dbReference type="ARBA" id="ARBA00022989"/>
    </source>
</evidence>
<keyword evidence="8" id="KW-1185">Reference proteome</keyword>
<dbReference type="Proteomes" id="UP000324632">
    <property type="component" value="Chromosome 1"/>
</dbReference>
<accession>A0A5A9PRL7</accession>
<evidence type="ECO:0000313" key="7">
    <source>
        <dbReference type="EMBL" id="KAA0724914.1"/>
    </source>
</evidence>
<dbReference type="EMBL" id="SOYY01000001">
    <property type="protein sequence ID" value="KAA0724914.1"/>
    <property type="molecule type" value="Genomic_DNA"/>
</dbReference>
<keyword evidence="4 6" id="KW-1133">Transmembrane helix</keyword>
<feature type="transmembrane region" description="Helical" evidence="6">
    <location>
        <begin position="7"/>
        <end position="28"/>
    </location>
</feature>
<feature type="transmembrane region" description="Helical" evidence="6">
    <location>
        <begin position="181"/>
        <end position="206"/>
    </location>
</feature>
<evidence type="ECO:0000256" key="3">
    <source>
        <dbReference type="ARBA" id="ARBA00022692"/>
    </source>
</evidence>
<dbReference type="AlphaFoldDB" id="A0A5A9PRL7"/>
<evidence type="ECO:0000256" key="6">
    <source>
        <dbReference type="SAM" id="Phobius"/>
    </source>
</evidence>
<comment type="caution">
    <text evidence="7">The sequence shown here is derived from an EMBL/GenBank/DDBJ whole genome shotgun (WGS) entry which is preliminary data.</text>
</comment>